<name>A0A5D3YC98_9PROT</name>
<sequence length="49" mass="5293">MARTAADILVERLANWGVEVVFGFPATALTGNRIFAHKARANSLYSSQA</sequence>
<comment type="caution">
    <text evidence="1">The sequence shown here is derived from an EMBL/GenBank/DDBJ whole genome shotgun (WGS) entry which is preliminary data.</text>
</comment>
<dbReference type="OrthoDB" id="4959782at2"/>
<dbReference type="EMBL" id="VNHT01000073">
    <property type="protein sequence ID" value="TYP78429.1"/>
    <property type="molecule type" value="Genomic_DNA"/>
</dbReference>
<gene>
    <name evidence="1" type="ORF">BCL69_107311</name>
</gene>
<reference evidence="1 2" key="1">
    <citation type="submission" date="2019-07" db="EMBL/GenBank/DDBJ databases">
        <title>Active sludge and wastewater microbial communities from Klosterneuburg, Austria.</title>
        <authorList>
            <person name="Wagner M."/>
        </authorList>
    </citation>
    <scope>NUCLEOTIDE SEQUENCE [LARGE SCALE GENOMIC DNA]</scope>
    <source>
        <strain evidence="1 2">Nm2</strain>
    </source>
</reference>
<dbReference type="SUPFAM" id="SSF52518">
    <property type="entry name" value="Thiamin diphosphate-binding fold (THDP-binding)"/>
    <property type="match status" value="1"/>
</dbReference>
<proteinExistence type="predicted"/>
<accession>A0A5D3YC98</accession>
<dbReference type="Proteomes" id="UP000324176">
    <property type="component" value="Unassembled WGS sequence"/>
</dbReference>
<dbReference type="AlphaFoldDB" id="A0A5D3YC98"/>
<evidence type="ECO:0000313" key="2">
    <source>
        <dbReference type="Proteomes" id="UP000324176"/>
    </source>
</evidence>
<dbReference type="RefSeq" id="WP_158441475.1">
    <property type="nucleotide sequence ID" value="NZ_CBDIPD010000151.1"/>
</dbReference>
<dbReference type="InterPro" id="IPR029061">
    <property type="entry name" value="THDP-binding"/>
</dbReference>
<organism evidence="1 2">
    <name type="scientific">Nitrosomonas communis</name>
    <dbReference type="NCBI Taxonomy" id="44574"/>
    <lineage>
        <taxon>Bacteria</taxon>
        <taxon>Pseudomonadati</taxon>
        <taxon>Pseudomonadota</taxon>
        <taxon>Betaproteobacteria</taxon>
        <taxon>Nitrosomonadales</taxon>
        <taxon>Nitrosomonadaceae</taxon>
        <taxon>Nitrosomonas</taxon>
    </lineage>
</organism>
<evidence type="ECO:0000313" key="1">
    <source>
        <dbReference type="EMBL" id="TYP78429.1"/>
    </source>
</evidence>
<protein>
    <recommendedName>
        <fullName evidence="3">Thiamine pyrophosphate enzyme N-terminal TPP-binding domain-containing protein</fullName>
    </recommendedName>
</protein>
<evidence type="ECO:0008006" key="3">
    <source>
        <dbReference type="Google" id="ProtNLM"/>
    </source>
</evidence>